<sequence>MSRQGIHELCSFLKTGVGRFFTDGPYPYYPYFFVVQAIFEEGGEALQKMYLTMEQHWGVRLDPKEPFYPHLDDAGRERELFMGRPGSENRIPPVLKHSSRQSSSNSQIIAADDNSSSSDVQESTNGNSNTAPDKYQQELINIQNKFGKRLSEVQSQIEEEKAGSWEATQREFDEAYEKTKELHMHAAQAQKYTDKAQDHIAKAQECNDQAQQHAKTAVEMAKSLMERFASVGGGERRSKRLRKN</sequence>
<organism evidence="2 3">
    <name type="scientific">Fusarium irregulare</name>
    <dbReference type="NCBI Taxonomy" id="2494466"/>
    <lineage>
        <taxon>Eukaryota</taxon>
        <taxon>Fungi</taxon>
        <taxon>Dikarya</taxon>
        <taxon>Ascomycota</taxon>
        <taxon>Pezizomycotina</taxon>
        <taxon>Sordariomycetes</taxon>
        <taxon>Hypocreomycetidae</taxon>
        <taxon>Hypocreales</taxon>
        <taxon>Nectriaceae</taxon>
        <taxon>Fusarium</taxon>
        <taxon>Fusarium incarnatum-equiseti species complex</taxon>
    </lineage>
</organism>
<accession>A0A9W8PY75</accession>
<evidence type="ECO:0000256" key="1">
    <source>
        <dbReference type="SAM" id="MobiDB-lite"/>
    </source>
</evidence>
<proteinExistence type="predicted"/>
<dbReference type="Proteomes" id="UP001152130">
    <property type="component" value="Unassembled WGS sequence"/>
</dbReference>
<evidence type="ECO:0000313" key="3">
    <source>
        <dbReference type="Proteomes" id="UP001152130"/>
    </source>
</evidence>
<feature type="compositionally biased region" description="Polar residues" evidence="1">
    <location>
        <begin position="120"/>
        <end position="131"/>
    </location>
</feature>
<evidence type="ECO:0000313" key="2">
    <source>
        <dbReference type="EMBL" id="KAJ4022163.1"/>
    </source>
</evidence>
<protein>
    <submittedName>
        <fullName evidence="2">Uncharacterized protein</fullName>
    </submittedName>
</protein>
<keyword evidence="3" id="KW-1185">Reference proteome</keyword>
<name>A0A9W8PY75_9HYPO</name>
<dbReference type="EMBL" id="JAPDHF010000002">
    <property type="protein sequence ID" value="KAJ4022163.1"/>
    <property type="molecule type" value="Genomic_DNA"/>
</dbReference>
<gene>
    <name evidence="2" type="ORF">NW766_001196</name>
</gene>
<comment type="caution">
    <text evidence="2">The sequence shown here is derived from an EMBL/GenBank/DDBJ whole genome shotgun (WGS) entry which is preliminary data.</text>
</comment>
<feature type="region of interest" description="Disordered" evidence="1">
    <location>
        <begin position="83"/>
        <end position="135"/>
    </location>
</feature>
<feature type="compositionally biased region" description="Low complexity" evidence="1">
    <location>
        <begin position="100"/>
        <end position="119"/>
    </location>
</feature>
<reference evidence="2" key="1">
    <citation type="submission" date="2022-10" db="EMBL/GenBank/DDBJ databases">
        <title>Fusarium specimens isolated from Avocado Roots.</title>
        <authorList>
            <person name="Stajich J."/>
            <person name="Roper C."/>
            <person name="Heimlech-Rivalta G."/>
        </authorList>
    </citation>
    <scope>NUCLEOTIDE SEQUENCE</scope>
    <source>
        <strain evidence="2">CF00143</strain>
    </source>
</reference>
<dbReference type="AlphaFoldDB" id="A0A9W8PY75"/>